<reference evidence="1" key="2">
    <citation type="submission" date="2019-07" db="EMBL/GenBank/DDBJ databases">
        <authorList>
            <person name="Seetharam A."/>
            <person name="Woodhouse M."/>
            <person name="Cannon E."/>
        </authorList>
    </citation>
    <scope>NUCLEOTIDE SEQUENCE [LARGE SCALE GENOMIC DNA]</scope>
    <source>
        <strain evidence="1">cv. B73</strain>
    </source>
</reference>
<accession>A0A804R5A3</accession>
<protein>
    <submittedName>
        <fullName evidence="1">Uncharacterized protein</fullName>
    </submittedName>
</protein>
<keyword evidence="2" id="KW-1185">Reference proteome</keyword>
<organism evidence="1 2">
    <name type="scientific">Zea mays</name>
    <name type="common">Maize</name>
    <dbReference type="NCBI Taxonomy" id="4577"/>
    <lineage>
        <taxon>Eukaryota</taxon>
        <taxon>Viridiplantae</taxon>
        <taxon>Streptophyta</taxon>
        <taxon>Embryophyta</taxon>
        <taxon>Tracheophyta</taxon>
        <taxon>Spermatophyta</taxon>
        <taxon>Magnoliopsida</taxon>
        <taxon>Liliopsida</taxon>
        <taxon>Poales</taxon>
        <taxon>Poaceae</taxon>
        <taxon>PACMAD clade</taxon>
        <taxon>Panicoideae</taxon>
        <taxon>Andropogonodae</taxon>
        <taxon>Andropogoneae</taxon>
        <taxon>Tripsacinae</taxon>
        <taxon>Zea</taxon>
    </lineage>
</organism>
<name>A0A804R5A3_MAIZE</name>
<reference evidence="1" key="3">
    <citation type="submission" date="2021-05" db="UniProtKB">
        <authorList>
            <consortium name="EnsemblPlants"/>
        </authorList>
    </citation>
    <scope>IDENTIFICATION</scope>
    <source>
        <strain evidence="1">cv. B73</strain>
    </source>
</reference>
<reference evidence="2" key="1">
    <citation type="journal article" date="2009" name="Science">
        <title>The B73 maize genome: complexity, diversity, and dynamics.</title>
        <authorList>
            <person name="Schnable P.S."/>
            <person name="Ware D."/>
            <person name="Fulton R.S."/>
            <person name="Stein J.C."/>
            <person name="Wei F."/>
            <person name="Pasternak S."/>
            <person name="Liang C."/>
            <person name="Zhang J."/>
            <person name="Fulton L."/>
            <person name="Graves T.A."/>
            <person name="Minx P."/>
            <person name="Reily A.D."/>
            <person name="Courtney L."/>
            <person name="Kruchowski S.S."/>
            <person name="Tomlinson C."/>
            <person name="Strong C."/>
            <person name="Delehaunty K."/>
            <person name="Fronick C."/>
            <person name="Courtney B."/>
            <person name="Rock S.M."/>
            <person name="Belter E."/>
            <person name="Du F."/>
            <person name="Kim K."/>
            <person name="Abbott R.M."/>
            <person name="Cotton M."/>
            <person name="Levy A."/>
            <person name="Marchetto P."/>
            <person name="Ochoa K."/>
            <person name="Jackson S.M."/>
            <person name="Gillam B."/>
            <person name="Chen W."/>
            <person name="Yan L."/>
            <person name="Higginbotham J."/>
            <person name="Cardenas M."/>
            <person name="Waligorski J."/>
            <person name="Applebaum E."/>
            <person name="Phelps L."/>
            <person name="Falcone J."/>
            <person name="Kanchi K."/>
            <person name="Thane T."/>
            <person name="Scimone A."/>
            <person name="Thane N."/>
            <person name="Henke J."/>
            <person name="Wang T."/>
            <person name="Ruppert J."/>
            <person name="Shah N."/>
            <person name="Rotter K."/>
            <person name="Hodges J."/>
            <person name="Ingenthron E."/>
            <person name="Cordes M."/>
            <person name="Kohlberg S."/>
            <person name="Sgro J."/>
            <person name="Delgado B."/>
            <person name="Mead K."/>
            <person name="Chinwalla A."/>
            <person name="Leonard S."/>
            <person name="Crouse K."/>
            <person name="Collura K."/>
            <person name="Kudrna D."/>
            <person name="Currie J."/>
            <person name="He R."/>
            <person name="Angelova A."/>
            <person name="Rajasekar S."/>
            <person name="Mueller T."/>
            <person name="Lomeli R."/>
            <person name="Scara G."/>
            <person name="Ko A."/>
            <person name="Delaney K."/>
            <person name="Wissotski M."/>
            <person name="Lopez G."/>
            <person name="Campos D."/>
            <person name="Braidotti M."/>
            <person name="Ashley E."/>
            <person name="Golser W."/>
            <person name="Kim H."/>
            <person name="Lee S."/>
            <person name="Lin J."/>
            <person name="Dujmic Z."/>
            <person name="Kim W."/>
            <person name="Talag J."/>
            <person name="Zuccolo A."/>
            <person name="Fan C."/>
            <person name="Sebastian A."/>
            <person name="Kramer M."/>
            <person name="Spiegel L."/>
            <person name="Nascimento L."/>
            <person name="Zutavern T."/>
            <person name="Miller B."/>
            <person name="Ambroise C."/>
            <person name="Muller S."/>
            <person name="Spooner W."/>
            <person name="Narechania A."/>
            <person name="Ren L."/>
            <person name="Wei S."/>
            <person name="Kumari S."/>
            <person name="Faga B."/>
            <person name="Levy M.J."/>
            <person name="McMahan L."/>
            <person name="Van Buren P."/>
            <person name="Vaughn M.W."/>
            <person name="Ying K."/>
            <person name="Yeh C.-T."/>
            <person name="Emrich S.J."/>
            <person name="Jia Y."/>
            <person name="Kalyanaraman A."/>
            <person name="Hsia A.-P."/>
            <person name="Barbazuk W.B."/>
            <person name="Baucom R.S."/>
            <person name="Brutnell T.P."/>
            <person name="Carpita N.C."/>
            <person name="Chaparro C."/>
            <person name="Chia J.-M."/>
            <person name="Deragon J.-M."/>
            <person name="Estill J.C."/>
            <person name="Fu Y."/>
            <person name="Jeddeloh J.A."/>
            <person name="Han Y."/>
            <person name="Lee H."/>
            <person name="Li P."/>
            <person name="Lisch D.R."/>
            <person name="Liu S."/>
            <person name="Liu Z."/>
            <person name="Nagel D.H."/>
            <person name="McCann M.C."/>
            <person name="SanMiguel P."/>
            <person name="Myers A.M."/>
            <person name="Nettleton D."/>
            <person name="Nguyen J."/>
            <person name="Penning B.W."/>
            <person name="Ponnala L."/>
            <person name="Schneider K.L."/>
            <person name="Schwartz D.C."/>
            <person name="Sharma A."/>
            <person name="Soderlund C."/>
            <person name="Springer N.M."/>
            <person name="Sun Q."/>
            <person name="Wang H."/>
            <person name="Waterman M."/>
            <person name="Westerman R."/>
            <person name="Wolfgruber T.K."/>
            <person name="Yang L."/>
            <person name="Yu Y."/>
            <person name="Zhang L."/>
            <person name="Zhou S."/>
            <person name="Zhu Q."/>
            <person name="Bennetzen J.L."/>
            <person name="Dawe R.K."/>
            <person name="Jiang J."/>
            <person name="Jiang N."/>
            <person name="Presting G.G."/>
            <person name="Wessler S.R."/>
            <person name="Aluru S."/>
            <person name="Martienssen R.A."/>
            <person name="Clifton S.W."/>
            <person name="McCombie W.R."/>
            <person name="Wing R.A."/>
            <person name="Wilson R.K."/>
        </authorList>
    </citation>
    <scope>NUCLEOTIDE SEQUENCE [LARGE SCALE GENOMIC DNA]</scope>
    <source>
        <strain evidence="2">cv. B73</strain>
    </source>
</reference>
<dbReference type="EnsemblPlants" id="Zm00001eb384850_T001">
    <property type="protein sequence ID" value="Zm00001eb384850_P001"/>
    <property type="gene ID" value="Zm00001eb384850"/>
</dbReference>
<sequence>MAATSVLSFTPSSPWPSARFSRAHLCSPSIAAVAKDTFLWPGVLLHCWHLQIPCELAGPRLTVVHGYRAAPSSLPVASSIPVVIASPCSLGVVSSRLPAGSPRRRFPRTSAISLPVSS</sequence>
<dbReference type="InParanoid" id="A0A804R5A3"/>
<evidence type="ECO:0000313" key="2">
    <source>
        <dbReference type="Proteomes" id="UP000007305"/>
    </source>
</evidence>
<dbReference type="AlphaFoldDB" id="A0A804R5A3"/>
<dbReference type="Proteomes" id="UP000007305">
    <property type="component" value="Chromosome 9"/>
</dbReference>
<proteinExistence type="predicted"/>
<dbReference type="Gramene" id="Zm00001eb384850_T001">
    <property type="protein sequence ID" value="Zm00001eb384850_P001"/>
    <property type="gene ID" value="Zm00001eb384850"/>
</dbReference>
<evidence type="ECO:0000313" key="1">
    <source>
        <dbReference type="EnsemblPlants" id="Zm00001eb384850_P001"/>
    </source>
</evidence>